<comment type="caution">
    <text evidence="1">The sequence shown here is derived from an EMBL/GenBank/DDBJ whole genome shotgun (WGS) entry which is preliminary data.</text>
</comment>
<accession>A0ACB9YRQ3</accession>
<name>A0ACB9YRQ3_9PEZI</name>
<dbReference type="EMBL" id="MU393546">
    <property type="protein sequence ID" value="KAI4861643.1"/>
    <property type="molecule type" value="Genomic_DNA"/>
</dbReference>
<evidence type="ECO:0000313" key="2">
    <source>
        <dbReference type="Proteomes" id="UP001497700"/>
    </source>
</evidence>
<protein>
    <submittedName>
        <fullName evidence="1">Uncharacterized protein</fullName>
    </submittedName>
</protein>
<proteinExistence type="predicted"/>
<organism evidence="1 2">
    <name type="scientific">Hypoxylon rubiginosum</name>
    <dbReference type="NCBI Taxonomy" id="110542"/>
    <lineage>
        <taxon>Eukaryota</taxon>
        <taxon>Fungi</taxon>
        <taxon>Dikarya</taxon>
        <taxon>Ascomycota</taxon>
        <taxon>Pezizomycotina</taxon>
        <taxon>Sordariomycetes</taxon>
        <taxon>Xylariomycetidae</taxon>
        <taxon>Xylariales</taxon>
        <taxon>Hypoxylaceae</taxon>
        <taxon>Hypoxylon</taxon>
    </lineage>
</organism>
<keyword evidence="2" id="KW-1185">Reference proteome</keyword>
<dbReference type="Proteomes" id="UP001497700">
    <property type="component" value="Unassembled WGS sequence"/>
</dbReference>
<reference evidence="1 2" key="1">
    <citation type="journal article" date="2022" name="New Phytol.">
        <title>Ecological generalism drives hyperdiversity of secondary metabolite gene clusters in xylarialean endophytes.</title>
        <authorList>
            <person name="Franco M.E.E."/>
            <person name="Wisecaver J.H."/>
            <person name="Arnold A.E."/>
            <person name="Ju Y.M."/>
            <person name="Slot J.C."/>
            <person name="Ahrendt S."/>
            <person name="Moore L.P."/>
            <person name="Eastman K.E."/>
            <person name="Scott K."/>
            <person name="Konkel Z."/>
            <person name="Mondo S.J."/>
            <person name="Kuo A."/>
            <person name="Hayes R.D."/>
            <person name="Haridas S."/>
            <person name="Andreopoulos B."/>
            <person name="Riley R."/>
            <person name="LaButti K."/>
            <person name="Pangilinan J."/>
            <person name="Lipzen A."/>
            <person name="Amirebrahimi M."/>
            <person name="Yan J."/>
            <person name="Adam C."/>
            <person name="Keymanesh K."/>
            <person name="Ng V."/>
            <person name="Louie K."/>
            <person name="Northen T."/>
            <person name="Drula E."/>
            <person name="Henrissat B."/>
            <person name="Hsieh H.M."/>
            <person name="Youens-Clark K."/>
            <person name="Lutzoni F."/>
            <person name="Miadlikowska J."/>
            <person name="Eastwood D.C."/>
            <person name="Hamelin R.C."/>
            <person name="Grigoriev I.V."/>
            <person name="U'Ren J.M."/>
        </authorList>
    </citation>
    <scope>NUCLEOTIDE SEQUENCE [LARGE SCALE GENOMIC DNA]</scope>
    <source>
        <strain evidence="1 2">CBS 119005</strain>
    </source>
</reference>
<gene>
    <name evidence="1" type="ORF">F4820DRAFT_55540</name>
</gene>
<evidence type="ECO:0000313" key="1">
    <source>
        <dbReference type="EMBL" id="KAI4861643.1"/>
    </source>
</evidence>
<sequence>MAEAPRQSAFMPTIKCSNCGNQVEISMMGEHICGSMSATAEPPPPMPDLLGGAFSSLKTNVFDKFARTAPPAVDTSAANRAFARPDQLTPVSASTGSLAISPKTPTHGRPGAGSSGDDYFAPAIAGSPRRPGGYGGFGESESYDGDSAYGTSPNKPTNLLTRMNSIAPGPFEMNRRPGAKNSFARNNSRDNTAESQDDSLQVGYTLERPGTAGSTSSKNSSSLAPPRAPRKNGYGGFGAPQRDSDEFAPQPLGLGKRSETFPEKLIKANEEMYDVPPARAPSAPGMRPDRLRTTSSGAGDWPTPTGERSQRPSFGAQDALRPPLPRMNSNRPPTRDGSRQPSNLTDDFGAGNLYHSPSVSQSSSNSGYSHMSRPSQASSNTSPARSVGSQLGRRPSNTSGFDALMNDLQSSMDAIQPKAQTPSPGDRSPVKEVGLSKPSNRRAPPEGLRLSPTSLGGREPRLGSPVKSPLTPGSSSDRKDPAVQSGLSQSQPKRPSHTRQPSRSRGNCKACKKLITGKSISSADGRLTGRYHKACFVCTTCQEPFSSSTFYVLNDQPYCEQHYHKLNGSLCGSCNRGIEGQYLEDESSKKYHPGCFRCGDCGVVLRDGYFDVDGKAYCERDAWRRTQSAVPGQRQYQAPPSTQVYPPRRPSAQGPPPLRGLPSGPKGPNGPGPLNRPFGLPTGNRLAPGQALGRGGLSPMPRMEKRMTRLGMM</sequence>